<keyword evidence="6" id="KW-0808">Transferase</keyword>
<dbReference type="PANTHER" id="PTHR24056:SF334">
    <property type="entry name" value="CYCLIN-DEPENDENT KINASE 1"/>
    <property type="match status" value="1"/>
</dbReference>
<comment type="subunit">
    <text evidence="17">Forms a stable but non-covalent complex with a regulatory subunit and with a cyclin. Interacts with cks-1.</text>
</comment>
<dbReference type="Pfam" id="PF00069">
    <property type="entry name" value="Pkinase"/>
    <property type="match status" value="1"/>
</dbReference>
<evidence type="ECO:0000256" key="13">
    <source>
        <dbReference type="ARBA" id="ARBA00047811"/>
    </source>
</evidence>
<evidence type="ECO:0000256" key="16">
    <source>
        <dbReference type="ARBA" id="ARBA00054104"/>
    </source>
</evidence>
<evidence type="ECO:0000313" key="22">
    <source>
        <dbReference type="Proteomes" id="UP000786811"/>
    </source>
</evidence>
<keyword evidence="5" id="KW-0132">Cell division</keyword>
<comment type="function">
    <text evidence="16">Plays a key role in the control of the eukaryotic cell cycle. Required for entry into S-phase and mitosis. Acts as a component of the kinase complex that phosphorylates the repetitive C-terminus of RNA polymerase II. May function in concert with npp-16 to arrest prophase blastomeres in response to anoxia.</text>
</comment>
<evidence type="ECO:0000256" key="15">
    <source>
        <dbReference type="ARBA" id="ARBA00049280"/>
    </source>
</evidence>
<keyword evidence="10 18" id="KW-0067">ATP-binding</keyword>
<keyword evidence="8" id="KW-0498">Mitosis</keyword>
<dbReference type="InterPro" id="IPR050108">
    <property type="entry name" value="CDK"/>
</dbReference>
<evidence type="ECO:0000256" key="17">
    <source>
        <dbReference type="ARBA" id="ARBA00065691"/>
    </source>
</evidence>
<evidence type="ECO:0000256" key="7">
    <source>
        <dbReference type="ARBA" id="ARBA00022741"/>
    </source>
</evidence>
<evidence type="ECO:0000256" key="4">
    <source>
        <dbReference type="ARBA" id="ARBA00022553"/>
    </source>
</evidence>
<comment type="catalytic activity">
    <reaction evidence="14">
        <text>L-seryl-[protein] + ATP = O-phospho-L-seryl-[protein] + ADP + H(+)</text>
        <dbReference type="Rhea" id="RHEA:17989"/>
        <dbReference type="Rhea" id="RHEA-COMP:9863"/>
        <dbReference type="Rhea" id="RHEA-COMP:11604"/>
        <dbReference type="ChEBI" id="CHEBI:15378"/>
        <dbReference type="ChEBI" id="CHEBI:29999"/>
        <dbReference type="ChEBI" id="CHEBI:30616"/>
        <dbReference type="ChEBI" id="CHEBI:83421"/>
        <dbReference type="ChEBI" id="CHEBI:456216"/>
        <dbReference type="EC" id="2.7.11.22"/>
    </reaction>
</comment>
<evidence type="ECO:0000256" key="9">
    <source>
        <dbReference type="ARBA" id="ARBA00022777"/>
    </source>
</evidence>
<dbReference type="InterPro" id="IPR017441">
    <property type="entry name" value="Protein_kinase_ATP_BS"/>
</dbReference>
<dbReference type="PANTHER" id="PTHR24056">
    <property type="entry name" value="CELL DIVISION PROTEIN KINASE"/>
    <property type="match status" value="1"/>
</dbReference>
<dbReference type="InterPro" id="IPR008271">
    <property type="entry name" value="Ser/Thr_kinase_AS"/>
</dbReference>
<dbReference type="GO" id="GO:0004693">
    <property type="term" value="F:cyclin-dependent protein serine/threonine kinase activity"/>
    <property type="evidence" value="ECO:0007669"/>
    <property type="project" value="UniProtKB-EC"/>
</dbReference>
<dbReference type="FunFam" id="1.10.510.10:FF:000706">
    <property type="entry name" value="Cyclin-dependent kinase 1"/>
    <property type="match status" value="1"/>
</dbReference>
<evidence type="ECO:0000256" key="3">
    <source>
        <dbReference type="ARBA" id="ARBA00022527"/>
    </source>
</evidence>
<dbReference type="InterPro" id="IPR011009">
    <property type="entry name" value="Kinase-like_dom_sf"/>
</dbReference>
<name>A0A8J2MRY8_COTCN</name>
<evidence type="ECO:0000256" key="5">
    <source>
        <dbReference type="ARBA" id="ARBA00022618"/>
    </source>
</evidence>
<dbReference type="Gene3D" id="3.30.200.20">
    <property type="entry name" value="Phosphorylase Kinase, domain 1"/>
    <property type="match status" value="1"/>
</dbReference>
<dbReference type="GO" id="GO:0090068">
    <property type="term" value="P:positive regulation of cell cycle process"/>
    <property type="evidence" value="ECO:0007669"/>
    <property type="project" value="UniProtKB-ARBA"/>
</dbReference>
<evidence type="ECO:0000259" key="20">
    <source>
        <dbReference type="PROSITE" id="PS50011"/>
    </source>
</evidence>
<dbReference type="GO" id="GO:0051301">
    <property type="term" value="P:cell division"/>
    <property type="evidence" value="ECO:0007669"/>
    <property type="project" value="UniProtKB-KW"/>
</dbReference>
<evidence type="ECO:0000256" key="10">
    <source>
        <dbReference type="ARBA" id="ARBA00022840"/>
    </source>
</evidence>
<dbReference type="GO" id="GO:0005634">
    <property type="term" value="C:nucleus"/>
    <property type="evidence" value="ECO:0007669"/>
    <property type="project" value="UniProtKB-SubCell"/>
</dbReference>
<keyword evidence="7 18" id="KW-0547">Nucleotide-binding</keyword>
<comment type="catalytic activity">
    <reaction evidence="15">
        <text>[DNA-directed RNA polymerase] + ATP = phospho-[DNA-directed RNA polymerase] + ADP + H(+)</text>
        <dbReference type="Rhea" id="RHEA:10216"/>
        <dbReference type="Rhea" id="RHEA-COMP:11321"/>
        <dbReference type="Rhea" id="RHEA-COMP:11322"/>
        <dbReference type="ChEBI" id="CHEBI:15378"/>
        <dbReference type="ChEBI" id="CHEBI:30616"/>
        <dbReference type="ChEBI" id="CHEBI:43176"/>
        <dbReference type="ChEBI" id="CHEBI:68546"/>
        <dbReference type="ChEBI" id="CHEBI:456216"/>
        <dbReference type="EC" id="2.7.11.23"/>
    </reaction>
</comment>
<dbReference type="FunFam" id="3.30.200.20:FF:000027">
    <property type="entry name" value="Putative Cyclin-dependent kinase 1"/>
    <property type="match status" value="1"/>
</dbReference>
<comment type="similarity">
    <text evidence="2">Belongs to the protein kinase superfamily. CMGC Ser/Thr protein kinase family. CDC2/CDKX subfamily.</text>
</comment>
<dbReference type="SMART" id="SM00220">
    <property type="entry name" value="S_TKc"/>
    <property type="match status" value="1"/>
</dbReference>
<evidence type="ECO:0000256" key="14">
    <source>
        <dbReference type="ARBA" id="ARBA00048367"/>
    </source>
</evidence>
<keyword evidence="9 21" id="KW-0418">Kinase</keyword>
<dbReference type="Gene3D" id="1.10.510.10">
    <property type="entry name" value="Transferase(Phosphotransferase) domain 1"/>
    <property type="match status" value="1"/>
</dbReference>
<dbReference type="GO" id="GO:0008353">
    <property type="term" value="F:RNA polymerase II CTD heptapeptide repeat kinase activity"/>
    <property type="evidence" value="ECO:0007669"/>
    <property type="project" value="UniProtKB-EC"/>
</dbReference>
<dbReference type="GO" id="GO:0000086">
    <property type="term" value="P:G2/M transition of mitotic cell cycle"/>
    <property type="evidence" value="ECO:0007669"/>
    <property type="project" value="TreeGrafter"/>
</dbReference>
<evidence type="ECO:0000256" key="12">
    <source>
        <dbReference type="ARBA" id="ARBA00023306"/>
    </source>
</evidence>
<feature type="binding site" evidence="18">
    <location>
        <position position="33"/>
    </location>
    <ligand>
        <name>ATP</name>
        <dbReference type="ChEBI" id="CHEBI:30616"/>
    </ligand>
</feature>
<evidence type="ECO:0000256" key="11">
    <source>
        <dbReference type="ARBA" id="ARBA00023242"/>
    </source>
</evidence>
<sequence>MDNYLKIEKIGEGTYGVVYKGKHKKTGEIVAMKKIRLESDDEGIPSTAIREISLLKELKHPNIVGLLDVLMEESRLYLIFEYLTMDLKKYMDTLGSGKLMDPVMVKSYLHQITTAILFCHTRRVLHRDLKPQNLLIDNKGGIKVADFGLGRAFGIPVRVYTHEVVTLWYRAPEILLGTTRYTCAIDVWSIGCIFAEMSTKKPLFQGDSEIDQLFRIFRVLKTPTEENWPGVTQLSDYKATFPNWTSNNLANHVSTLDEQGLNLLQAMLIYNPERRISARSILQHPYFDGFDSKKSCV</sequence>
<gene>
    <name evidence="21" type="ORF">HICCMSTLAB_LOCUS11347</name>
</gene>
<comment type="subcellular location">
    <subcellularLocation>
        <location evidence="1">Nucleus</location>
    </subcellularLocation>
</comment>
<accession>A0A8J2MRY8</accession>
<dbReference type="InterPro" id="IPR000719">
    <property type="entry name" value="Prot_kinase_dom"/>
</dbReference>
<protein>
    <submittedName>
        <fullName evidence="21">Similar to Cdk1: Cyclin-dependent kinase 1 (Drosophila melanogaster)</fullName>
    </submittedName>
</protein>
<dbReference type="EMBL" id="CAJNRD030001123">
    <property type="protein sequence ID" value="CAG5103113.1"/>
    <property type="molecule type" value="Genomic_DNA"/>
</dbReference>
<dbReference type="PROSITE" id="PS00107">
    <property type="entry name" value="PROTEIN_KINASE_ATP"/>
    <property type="match status" value="1"/>
</dbReference>
<keyword evidence="22" id="KW-1185">Reference proteome</keyword>
<keyword evidence="4" id="KW-0597">Phosphoprotein</keyword>
<dbReference type="PROSITE" id="PS50011">
    <property type="entry name" value="PROTEIN_KINASE_DOM"/>
    <property type="match status" value="1"/>
</dbReference>
<comment type="catalytic activity">
    <reaction evidence="13">
        <text>L-threonyl-[protein] + ATP = O-phospho-L-threonyl-[protein] + ADP + H(+)</text>
        <dbReference type="Rhea" id="RHEA:46608"/>
        <dbReference type="Rhea" id="RHEA-COMP:11060"/>
        <dbReference type="Rhea" id="RHEA-COMP:11605"/>
        <dbReference type="ChEBI" id="CHEBI:15378"/>
        <dbReference type="ChEBI" id="CHEBI:30013"/>
        <dbReference type="ChEBI" id="CHEBI:30616"/>
        <dbReference type="ChEBI" id="CHEBI:61977"/>
        <dbReference type="ChEBI" id="CHEBI:456216"/>
        <dbReference type="EC" id="2.7.11.22"/>
    </reaction>
</comment>
<dbReference type="OrthoDB" id="1732493at2759"/>
<keyword evidence="3 19" id="KW-0723">Serine/threonine-protein kinase</keyword>
<dbReference type="PROSITE" id="PS00108">
    <property type="entry name" value="PROTEIN_KINASE_ST"/>
    <property type="match status" value="1"/>
</dbReference>
<dbReference type="Proteomes" id="UP000786811">
    <property type="component" value="Unassembled WGS sequence"/>
</dbReference>
<dbReference type="GO" id="GO:0007095">
    <property type="term" value="P:mitotic G2 DNA damage checkpoint signaling"/>
    <property type="evidence" value="ECO:0007669"/>
    <property type="project" value="TreeGrafter"/>
</dbReference>
<keyword evidence="12" id="KW-0131">Cell cycle</keyword>
<dbReference type="SUPFAM" id="SSF56112">
    <property type="entry name" value="Protein kinase-like (PK-like)"/>
    <property type="match status" value="1"/>
</dbReference>
<keyword evidence="11" id="KW-0539">Nucleus</keyword>
<feature type="domain" description="Protein kinase" evidence="20">
    <location>
        <begin position="4"/>
        <end position="287"/>
    </location>
</feature>
<evidence type="ECO:0000256" key="1">
    <source>
        <dbReference type="ARBA" id="ARBA00004123"/>
    </source>
</evidence>
<reference evidence="21" key="1">
    <citation type="submission" date="2021-04" db="EMBL/GenBank/DDBJ databases">
        <authorList>
            <person name="Chebbi M.A.C M."/>
        </authorList>
    </citation>
    <scope>NUCLEOTIDE SEQUENCE</scope>
</reference>
<evidence type="ECO:0000256" key="6">
    <source>
        <dbReference type="ARBA" id="ARBA00022679"/>
    </source>
</evidence>
<evidence type="ECO:0000313" key="21">
    <source>
        <dbReference type="EMBL" id="CAG5103113.1"/>
    </source>
</evidence>
<comment type="caution">
    <text evidence="21">The sequence shown here is derived from an EMBL/GenBank/DDBJ whole genome shotgun (WGS) entry which is preliminary data.</text>
</comment>
<evidence type="ECO:0000256" key="18">
    <source>
        <dbReference type="PROSITE-ProRule" id="PRU10141"/>
    </source>
</evidence>
<evidence type="ECO:0000256" key="8">
    <source>
        <dbReference type="ARBA" id="ARBA00022776"/>
    </source>
</evidence>
<organism evidence="21 22">
    <name type="scientific">Cotesia congregata</name>
    <name type="common">Parasitoid wasp</name>
    <name type="synonym">Apanteles congregatus</name>
    <dbReference type="NCBI Taxonomy" id="51543"/>
    <lineage>
        <taxon>Eukaryota</taxon>
        <taxon>Metazoa</taxon>
        <taxon>Ecdysozoa</taxon>
        <taxon>Arthropoda</taxon>
        <taxon>Hexapoda</taxon>
        <taxon>Insecta</taxon>
        <taxon>Pterygota</taxon>
        <taxon>Neoptera</taxon>
        <taxon>Endopterygota</taxon>
        <taxon>Hymenoptera</taxon>
        <taxon>Apocrita</taxon>
        <taxon>Ichneumonoidea</taxon>
        <taxon>Braconidae</taxon>
        <taxon>Microgastrinae</taxon>
        <taxon>Cotesia</taxon>
    </lineage>
</organism>
<dbReference type="GO" id="GO:0005524">
    <property type="term" value="F:ATP binding"/>
    <property type="evidence" value="ECO:0007669"/>
    <property type="project" value="UniProtKB-UniRule"/>
</dbReference>
<dbReference type="AlphaFoldDB" id="A0A8J2MRY8"/>
<evidence type="ECO:0000256" key="19">
    <source>
        <dbReference type="RuleBase" id="RU000304"/>
    </source>
</evidence>
<evidence type="ECO:0000256" key="2">
    <source>
        <dbReference type="ARBA" id="ARBA00006485"/>
    </source>
</evidence>
<dbReference type="GO" id="GO:0051446">
    <property type="term" value="P:positive regulation of meiotic cell cycle"/>
    <property type="evidence" value="ECO:0007669"/>
    <property type="project" value="UniProtKB-ARBA"/>
</dbReference>
<proteinExistence type="inferred from homology"/>